<gene>
    <name evidence="2" type="ORF">HNR67_005469</name>
</gene>
<accession>A0A7W7CGF7</accession>
<dbReference type="Pfam" id="PF08445">
    <property type="entry name" value="FR47"/>
    <property type="match status" value="1"/>
</dbReference>
<sequence>MTELVGELVRDWVHGWARCREVAPPVAVPEGWRLRVDRPGQLVRHVLPGFDPVRLRELAAGLTTVDTWLKVCGPPDQVTSCLSGQWSVGAPEFLMSLDLAPEPAPETSYPVEIAEGAHVVDVRLRAPDGSVAASGRIGLAGTAVVVDQVETAPAHRRRGLGRVVMASLGAQALARGAHRAVLVATTDGQGLYHALGWTTQSSVTAARRIA</sequence>
<dbReference type="InterPro" id="IPR000182">
    <property type="entry name" value="GNAT_dom"/>
</dbReference>
<evidence type="ECO:0000313" key="2">
    <source>
        <dbReference type="EMBL" id="MBB4679351.1"/>
    </source>
</evidence>
<dbReference type="InterPro" id="IPR013653">
    <property type="entry name" value="GCN5-like_dom"/>
</dbReference>
<keyword evidence="2" id="KW-0808">Transferase</keyword>
<dbReference type="RefSeq" id="WP_185005111.1">
    <property type="nucleotide sequence ID" value="NZ_BAAAUI010000001.1"/>
</dbReference>
<proteinExistence type="predicted"/>
<dbReference type="EMBL" id="JACHMH010000001">
    <property type="protein sequence ID" value="MBB4679351.1"/>
    <property type="molecule type" value="Genomic_DNA"/>
</dbReference>
<dbReference type="AlphaFoldDB" id="A0A7W7CGF7"/>
<dbReference type="Proteomes" id="UP000533598">
    <property type="component" value="Unassembled WGS sequence"/>
</dbReference>
<reference evidence="2 3" key="1">
    <citation type="submission" date="2020-08" db="EMBL/GenBank/DDBJ databases">
        <title>Sequencing the genomes of 1000 actinobacteria strains.</title>
        <authorList>
            <person name="Klenk H.-P."/>
        </authorList>
    </citation>
    <scope>NUCLEOTIDE SEQUENCE [LARGE SCALE GENOMIC DNA]</scope>
    <source>
        <strain evidence="2 3">DSM 44230</strain>
    </source>
</reference>
<feature type="domain" description="N-acetyltransferase" evidence="1">
    <location>
        <begin position="77"/>
        <end position="210"/>
    </location>
</feature>
<dbReference type="Gene3D" id="3.40.630.30">
    <property type="match status" value="1"/>
</dbReference>
<evidence type="ECO:0000259" key="1">
    <source>
        <dbReference type="PROSITE" id="PS51186"/>
    </source>
</evidence>
<name>A0A7W7CGF7_9PSEU</name>
<comment type="caution">
    <text evidence="2">The sequence shown here is derived from an EMBL/GenBank/DDBJ whole genome shotgun (WGS) entry which is preliminary data.</text>
</comment>
<organism evidence="2 3">
    <name type="scientific">Crossiella cryophila</name>
    <dbReference type="NCBI Taxonomy" id="43355"/>
    <lineage>
        <taxon>Bacteria</taxon>
        <taxon>Bacillati</taxon>
        <taxon>Actinomycetota</taxon>
        <taxon>Actinomycetes</taxon>
        <taxon>Pseudonocardiales</taxon>
        <taxon>Pseudonocardiaceae</taxon>
        <taxon>Crossiella</taxon>
    </lineage>
</organism>
<dbReference type="PROSITE" id="PS51186">
    <property type="entry name" value="GNAT"/>
    <property type="match status" value="1"/>
</dbReference>
<keyword evidence="3" id="KW-1185">Reference proteome</keyword>
<dbReference type="InterPro" id="IPR016181">
    <property type="entry name" value="Acyl_CoA_acyltransferase"/>
</dbReference>
<evidence type="ECO:0000313" key="3">
    <source>
        <dbReference type="Proteomes" id="UP000533598"/>
    </source>
</evidence>
<protein>
    <submittedName>
        <fullName evidence="2">GNAT superfamily N-acetyltransferase</fullName>
    </submittedName>
</protein>
<dbReference type="SUPFAM" id="SSF55729">
    <property type="entry name" value="Acyl-CoA N-acyltransferases (Nat)"/>
    <property type="match status" value="1"/>
</dbReference>
<dbReference type="GO" id="GO:0016747">
    <property type="term" value="F:acyltransferase activity, transferring groups other than amino-acyl groups"/>
    <property type="evidence" value="ECO:0007669"/>
    <property type="project" value="InterPro"/>
</dbReference>